<comment type="caution">
    <text evidence="2">The sequence shown here is derived from an EMBL/GenBank/DDBJ whole genome shotgun (WGS) entry which is preliminary data.</text>
</comment>
<evidence type="ECO:0000259" key="1">
    <source>
        <dbReference type="Pfam" id="PF13449"/>
    </source>
</evidence>
<reference evidence="2 3" key="1">
    <citation type="submission" date="2019-08" db="EMBL/GenBank/DDBJ databases">
        <title>Sphingorhabdus soil sp. nov., isolated from arctic soil.</title>
        <authorList>
            <person name="Liu Y."/>
        </authorList>
    </citation>
    <scope>NUCLEOTIDE SEQUENCE [LARGE SCALE GENOMIC DNA]</scope>
    <source>
        <strain evidence="2 3">D-2Q-5-6</strain>
    </source>
</reference>
<proteinExistence type="predicted"/>
<dbReference type="AlphaFoldDB" id="A0A5C6UKP1"/>
<dbReference type="InterPro" id="IPR027372">
    <property type="entry name" value="Phytase-like_dom"/>
</dbReference>
<dbReference type="InterPro" id="IPR011045">
    <property type="entry name" value="N2O_reductase_N"/>
</dbReference>
<protein>
    <submittedName>
        <fullName evidence="2">Esterase-like activity of phytase family protein</fullName>
    </submittedName>
</protein>
<keyword evidence="3" id="KW-1185">Reference proteome</keyword>
<dbReference type="PIRSF" id="PIRSF031900">
    <property type="entry name" value="UCP031900"/>
    <property type="match status" value="1"/>
</dbReference>
<evidence type="ECO:0000313" key="2">
    <source>
        <dbReference type="EMBL" id="TXC73683.1"/>
    </source>
</evidence>
<name>A0A5C6UKP1_9SPHN</name>
<evidence type="ECO:0000313" key="3">
    <source>
        <dbReference type="Proteomes" id="UP000321129"/>
    </source>
</evidence>
<dbReference type="EMBL" id="VOPY01000001">
    <property type="protein sequence ID" value="TXC73683.1"/>
    <property type="molecule type" value="Genomic_DNA"/>
</dbReference>
<organism evidence="2 3">
    <name type="scientific">Flavisphingopyxis soli</name>
    <dbReference type="NCBI Taxonomy" id="2601267"/>
    <lineage>
        <taxon>Bacteria</taxon>
        <taxon>Pseudomonadati</taxon>
        <taxon>Pseudomonadota</taxon>
        <taxon>Alphaproteobacteria</taxon>
        <taxon>Sphingomonadales</taxon>
        <taxon>Sphingopyxidaceae</taxon>
        <taxon>Flavisphingopyxis</taxon>
    </lineage>
</organism>
<sequence>MLCAYDQPMRIRSLLAAAAILIVLGPLPPRALRFPVADHTLVATATAIPNHAAQRRIGRLEVLEAWRLTSPHSGFGGWSALALTAPRRFLLVSDSGWTARFALGATGTVEALRIEPLPRTRGITKSRRDVESVAIAPNGDVVAGFENTNKLRRYDAALTRVLGAAKPTAMADWPGNAGPEAMTRLADGRWLVIAEGPRSGKGRSHAVVFDRVPSDPAAHETRFDYDSEGKGAVTDVATLRDGRVVIVHRRFRLPFGFTSTIAIADPRRISTQHDWSSETIGVIDRAPLSDNFEGIAIDPDPACGCVWVISDDNQSSWQSTILLKLRLPPLKPAGESQAQKRRR</sequence>
<feature type="domain" description="Phytase-like" evidence="1">
    <location>
        <begin position="74"/>
        <end position="313"/>
    </location>
</feature>
<dbReference type="Proteomes" id="UP000321129">
    <property type="component" value="Unassembled WGS sequence"/>
</dbReference>
<gene>
    <name evidence="2" type="ORF">FSZ31_02800</name>
</gene>
<dbReference type="SUPFAM" id="SSF50974">
    <property type="entry name" value="Nitrous oxide reductase, N-terminal domain"/>
    <property type="match status" value="1"/>
</dbReference>
<accession>A0A5C6UKP1</accession>
<dbReference type="InterPro" id="IPR014567">
    <property type="entry name" value="UCP031900"/>
</dbReference>
<dbReference type="Pfam" id="PF13449">
    <property type="entry name" value="Phytase-like"/>
    <property type="match status" value="1"/>
</dbReference>